<organism evidence="3 4">
    <name type="scientific">Streptomyces graminofaciens</name>
    <dbReference type="NCBI Taxonomy" id="68212"/>
    <lineage>
        <taxon>Bacteria</taxon>
        <taxon>Bacillati</taxon>
        <taxon>Actinomycetota</taxon>
        <taxon>Actinomycetes</taxon>
        <taxon>Kitasatosporales</taxon>
        <taxon>Streptomycetaceae</taxon>
        <taxon>Streptomyces</taxon>
    </lineage>
</organism>
<feature type="transmembrane region" description="Helical" evidence="2">
    <location>
        <begin position="381"/>
        <end position="405"/>
    </location>
</feature>
<feature type="transmembrane region" description="Helical" evidence="2">
    <location>
        <begin position="215"/>
        <end position="233"/>
    </location>
</feature>
<evidence type="ECO:0000313" key="4">
    <source>
        <dbReference type="Proteomes" id="UP001321542"/>
    </source>
</evidence>
<feature type="transmembrane region" description="Helical" evidence="2">
    <location>
        <begin position="131"/>
        <end position="151"/>
    </location>
</feature>
<gene>
    <name evidence="3" type="ORF">SGFS_005880</name>
</gene>
<feature type="transmembrane region" description="Helical" evidence="2">
    <location>
        <begin position="349"/>
        <end position="369"/>
    </location>
</feature>
<feature type="transmembrane region" description="Helical" evidence="2">
    <location>
        <begin position="253"/>
        <end position="275"/>
    </location>
</feature>
<evidence type="ECO:0000256" key="2">
    <source>
        <dbReference type="SAM" id="Phobius"/>
    </source>
</evidence>
<keyword evidence="2" id="KW-1133">Transmembrane helix</keyword>
<dbReference type="EMBL" id="AP018448">
    <property type="protein sequence ID" value="BBC29294.1"/>
    <property type="molecule type" value="Genomic_DNA"/>
</dbReference>
<proteinExistence type="predicted"/>
<feature type="region of interest" description="Disordered" evidence="1">
    <location>
        <begin position="1"/>
        <end position="25"/>
    </location>
</feature>
<keyword evidence="4" id="KW-1185">Reference proteome</keyword>
<name>A0ABN5V7W7_9ACTN</name>
<evidence type="ECO:0000256" key="1">
    <source>
        <dbReference type="SAM" id="MobiDB-lite"/>
    </source>
</evidence>
<dbReference type="Proteomes" id="UP001321542">
    <property type="component" value="Chromosome"/>
</dbReference>
<dbReference type="InterPro" id="IPR047724">
    <property type="entry name" value="Streptophobe"/>
</dbReference>
<feature type="transmembrane region" description="Helical" evidence="2">
    <location>
        <begin position="64"/>
        <end position="86"/>
    </location>
</feature>
<keyword evidence="2" id="KW-0812">Transmembrane</keyword>
<keyword evidence="2" id="KW-0472">Membrane</keyword>
<evidence type="ECO:0000313" key="3">
    <source>
        <dbReference type="EMBL" id="BBC29294.1"/>
    </source>
</evidence>
<feature type="transmembrane region" description="Helical" evidence="2">
    <location>
        <begin position="429"/>
        <end position="451"/>
    </location>
</feature>
<feature type="transmembrane region" description="Helical" evidence="2">
    <location>
        <begin position="287"/>
        <end position="309"/>
    </location>
</feature>
<protein>
    <recommendedName>
        <fullName evidence="5">Integral membrane protein</fullName>
    </recommendedName>
</protein>
<reference evidence="3 4" key="2">
    <citation type="journal article" date="2023" name="ChemBioChem">
        <title>Acyltransferase Domain Exchange between Two Independent Type I Polyketide Synthases in the Same Producer Strain of Macrolide Antibiotics.</title>
        <authorList>
            <person name="Kudo F."/>
            <person name="Kishikawa K."/>
            <person name="Tsuboi K."/>
            <person name="Kido T."/>
            <person name="Usui T."/>
            <person name="Hashimoto J."/>
            <person name="Shin-Ya K."/>
            <person name="Miyanaga A."/>
            <person name="Eguchi T."/>
        </authorList>
    </citation>
    <scope>NUCLEOTIDE SEQUENCE [LARGE SCALE GENOMIC DNA]</scope>
    <source>
        <strain evidence="3 4">A-8890</strain>
    </source>
</reference>
<accession>A0ABN5V7W7</accession>
<reference evidence="3 4" key="1">
    <citation type="journal article" date="2010" name="ChemBioChem">
        <title>Cloning and characterization of the biosynthetic gene cluster of 16-membered macrolide antibiotic FD-891: involvement of a dual functional cytochrome P450 monooxygenase catalyzing epoxidation and hydroxylation.</title>
        <authorList>
            <person name="Kudo F."/>
            <person name="Motegi A."/>
            <person name="Mizoue K."/>
            <person name="Eguchi T."/>
        </authorList>
    </citation>
    <scope>NUCLEOTIDE SEQUENCE [LARGE SCALE GENOMIC DNA]</scope>
    <source>
        <strain evidence="3 4">A-8890</strain>
    </source>
</reference>
<sequence>MCAPGPGAPQADGAPPLPGCGAAPVPGARSDPAVFSVARVSPQTLRPPEAPPERAVARHGWAQALVTVLAGLIVMSVVAALGLWAAGATDLPDNAFPRVVAATVVTAVGGTIEVSGGEAGGLADTEAGLTVIPLSVTLAGTLVMAAGFLRPLRHRAVTGAPELAGWAARIAALWAPALIGLSYTARQTFAIPLGDFGDLFGASASAGFTSDTPTTVFFGLLWLAGVLVIALLVSRGAPLPARLLRFQESVRPAAYAMVVLLLSYVALGLVIALVVTVTRGHPAQTLAVVLLGLPNVVWLTFTIGLGATWDGQVEGPFGLPMPHLLDQVMRGSDVSTLNLKSLAEFDGKVWWLVVVNAVLLLIAAFVMAVRSPATIRIWQHAVHMALALALTVLMICLVGDISAHYGLSVLGIGDLGGELSGKLFLRPRLWSTLGFAVLWGLVTGFLGGALAKGVRRRGAVDAGGGREGRVP</sequence>
<dbReference type="NCBIfam" id="NF038391">
    <property type="entry name" value="streptophobe"/>
    <property type="match status" value="1"/>
</dbReference>
<evidence type="ECO:0008006" key="5">
    <source>
        <dbReference type="Google" id="ProtNLM"/>
    </source>
</evidence>